<organism evidence="1 2">
    <name type="scientific">Kibdelosporangium lantanae</name>
    <dbReference type="NCBI Taxonomy" id="1497396"/>
    <lineage>
        <taxon>Bacteria</taxon>
        <taxon>Bacillati</taxon>
        <taxon>Actinomycetota</taxon>
        <taxon>Actinomycetes</taxon>
        <taxon>Pseudonocardiales</taxon>
        <taxon>Pseudonocardiaceae</taxon>
        <taxon>Kibdelosporangium</taxon>
    </lineage>
</organism>
<name>A0ABW3MAN1_9PSEU</name>
<gene>
    <name evidence="1" type="ORF">ACFQ1S_20105</name>
</gene>
<protein>
    <recommendedName>
        <fullName evidence="3">Transcriptional regulator</fullName>
    </recommendedName>
</protein>
<reference evidence="2" key="1">
    <citation type="journal article" date="2019" name="Int. J. Syst. Evol. Microbiol.">
        <title>The Global Catalogue of Microorganisms (GCM) 10K type strain sequencing project: providing services to taxonomists for standard genome sequencing and annotation.</title>
        <authorList>
            <consortium name="The Broad Institute Genomics Platform"/>
            <consortium name="The Broad Institute Genome Sequencing Center for Infectious Disease"/>
            <person name="Wu L."/>
            <person name="Ma J."/>
        </authorList>
    </citation>
    <scope>NUCLEOTIDE SEQUENCE [LARGE SCALE GENOMIC DNA]</scope>
    <source>
        <strain evidence="2">JCM 31486</strain>
    </source>
</reference>
<dbReference type="Proteomes" id="UP001597045">
    <property type="component" value="Unassembled WGS sequence"/>
</dbReference>
<dbReference type="EMBL" id="JBHTIS010001192">
    <property type="protein sequence ID" value="MFD1047673.1"/>
    <property type="molecule type" value="Genomic_DNA"/>
</dbReference>
<dbReference type="InterPro" id="IPR029063">
    <property type="entry name" value="SAM-dependent_MTases_sf"/>
</dbReference>
<evidence type="ECO:0000313" key="2">
    <source>
        <dbReference type="Proteomes" id="UP001597045"/>
    </source>
</evidence>
<accession>A0ABW3MAN1</accession>
<dbReference type="Gene3D" id="3.40.50.150">
    <property type="entry name" value="Vaccinia Virus protein VP39"/>
    <property type="match status" value="1"/>
</dbReference>
<evidence type="ECO:0000313" key="1">
    <source>
        <dbReference type="EMBL" id="MFD1047673.1"/>
    </source>
</evidence>
<keyword evidence="2" id="KW-1185">Reference proteome</keyword>
<proteinExistence type="predicted"/>
<evidence type="ECO:0008006" key="3">
    <source>
        <dbReference type="Google" id="ProtNLM"/>
    </source>
</evidence>
<comment type="caution">
    <text evidence="1">The sequence shown here is derived from an EMBL/GenBank/DDBJ whole genome shotgun (WGS) entry which is preliminary data.</text>
</comment>
<sequence length="83" mass="9577">MDHGKNGRRTFGVLLRGLREQRSWSQEHLADLADRYKARGWDLTEAKYLDAAEIEALETSWTKRLNSSRQQLDVLSLTGTTTR</sequence>